<dbReference type="EMBL" id="KI392798">
    <property type="protein sequence ID" value="ERN10778.1"/>
    <property type="molecule type" value="Genomic_DNA"/>
</dbReference>
<proteinExistence type="inferred from homology"/>
<evidence type="ECO:0000256" key="2">
    <source>
        <dbReference type="ARBA" id="ARBA00022723"/>
    </source>
</evidence>
<dbReference type="InterPro" id="IPR005000">
    <property type="entry name" value="Aldolase/citrate-lyase_domain"/>
</dbReference>
<gene>
    <name evidence="6" type="ORF">AMTR_s00027p00218270</name>
</gene>
<feature type="domain" description="HpcH/HpaI aldolase/citrate lyase" evidence="5">
    <location>
        <begin position="109"/>
        <end position="336"/>
    </location>
</feature>
<accession>W1PRW8</accession>
<protein>
    <recommendedName>
        <fullName evidence="5">HpcH/HpaI aldolase/citrate lyase domain-containing protein</fullName>
    </recommendedName>
</protein>
<dbReference type="InterPro" id="IPR040442">
    <property type="entry name" value="Pyrv_kinase-like_dom_sf"/>
</dbReference>
<dbReference type="GO" id="GO:0016832">
    <property type="term" value="F:aldehyde-lyase activity"/>
    <property type="evidence" value="ECO:0000318"/>
    <property type="project" value="GO_Central"/>
</dbReference>
<evidence type="ECO:0000256" key="4">
    <source>
        <dbReference type="SAM" id="MobiDB-lite"/>
    </source>
</evidence>
<evidence type="ECO:0000259" key="5">
    <source>
        <dbReference type="Pfam" id="PF03328"/>
    </source>
</evidence>
<dbReference type="PANTHER" id="PTHR30502">
    <property type="entry name" value="2-KETO-3-DEOXY-L-RHAMNONATE ALDOLASE"/>
    <property type="match status" value="1"/>
</dbReference>
<feature type="compositionally biased region" description="Polar residues" evidence="4">
    <location>
        <begin position="83"/>
        <end position="93"/>
    </location>
</feature>
<evidence type="ECO:0000313" key="6">
    <source>
        <dbReference type="EMBL" id="ERN10778.1"/>
    </source>
</evidence>
<dbReference type="Gene3D" id="3.20.20.60">
    <property type="entry name" value="Phosphoenolpyruvate-binding domains"/>
    <property type="match status" value="1"/>
</dbReference>
<feature type="region of interest" description="Disordered" evidence="4">
    <location>
        <begin position="72"/>
        <end position="93"/>
    </location>
</feature>
<dbReference type="Pfam" id="PF03328">
    <property type="entry name" value="HpcH_HpaI"/>
    <property type="match status" value="1"/>
</dbReference>
<comment type="similarity">
    <text evidence="1">Belongs to the HpcH/HpaI aldolase family.</text>
</comment>
<dbReference type="InterPro" id="IPR050251">
    <property type="entry name" value="HpcH-HpaI_aldolase"/>
</dbReference>
<dbReference type="GO" id="GO:0005737">
    <property type="term" value="C:cytoplasm"/>
    <property type="evidence" value="ECO:0000318"/>
    <property type="project" value="GO_Central"/>
</dbReference>
<evidence type="ECO:0000256" key="1">
    <source>
        <dbReference type="ARBA" id="ARBA00005568"/>
    </source>
</evidence>
<evidence type="ECO:0000313" key="7">
    <source>
        <dbReference type="Proteomes" id="UP000017836"/>
    </source>
</evidence>
<dbReference type="Gramene" id="ERN10778">
    <property type="protein sequence ID" value="ERN10778"/>
    <property type="gene ID" value="AMTR_s00027p00218270"/>
</dbReference>
<dbReference type="HOGENOM" id="CLU_059964_0_0_1"/>
<organism evidence="6 7">
    <name type="scientific">Amborella trichopoda</name>
    <dbReference type="NCBI Taxonomy" id="13333"/>
    <lineage>
        <taxon>Eukaryota</taxon>
        <taxon>Viridiplantae</taxon>
        <taxon>Streptophyta</taxon>
        <taxon>Embryophyta</taxon>
        <taxon>Tracheophyta</taxon>
        <taxon>Spermatophyta</taxon>
        <taxon>Magnoliopsida</taxon>
        <taxon>Amborellales</taxon>
        <taxon>Amborellaceae</taxon>
        <taxon>Amborella</taxon>
    </lineage>
</organism>
<keyword evidence="3" id="KW-0456">Lyase</keyword>
<dbReference type="InterPro" id="IPR015813">
    <property type="entry name" value="Pyrv/PenolPyrv_kinase-like_dom"/>
</dbReference>
<dbReference type="Proteomes" id="UP000017836">
    <property type="component" value="Unassembled WGS sequence"/>
</dbReference>
<evidence type="ECO:0000256" key="3">
    <source>
        <dbReference type="ARBA" id="ARBA00023239"/>
    </source>
</evidence>
<reference evidence="7" key="1">
    <citation type="journal article" date="2013" name="Science">
        <title>The Amborella genome and the evolution of flowering plants.</title>
        <authorList>
            <consortium name="Amborella Genome Project"/>
        </authorList>
    </citation>
    <scope>NUCLEOTIDE SEQUENCE [LARGE SCALE GENOMIC DNA]</scope>
</reference>
<keyword evidence="7" id="KW-1185">Reference proteome</keyword>
<dbReference type="KEGG" id="atr:18438960"/>
<dbReference type="OMA" id="HQVQIGC"/>
<feature type="region of interest" description="Disordered" evidence="4">
    <location>
        <begin position="341"/>
        <end position="371"/>
    </location>
</feature>
<dbReference type="PANTHER" id="PTHR30502:SF0">
    <property type="entry name" value="PHOSPHOENOLPYRUVATE CARBOXYLASE FAMILY PROTEIN"/>
    <property type="match status" value="1"/>
</dbReference>
<dbReference type="OrthoDB" id="1621678at2759"/>
<sequence length="371" mass="40057">MALTFRAPLSITHPYSLSSSSLSFSHSTGFRLLSASNTPSFLSFPSLKPYKKTPISPPNSINCYHSPTPNLESLTLTPHGKKQQNSLSSATNPAPKTLKARLAAGEQLYGIFLMSFSPILAEIAGFSGYDFAVIDLEHGYGGISSALPILQALASSATPAIIRIPESSQTWAKKALDVGPQGIMFPMIESPKAAKKAVSYCKYPPKGVRGAAHPVIRASKYGIQEDYLDIYEDELLIMCQVESEEGVKKIDEIGMVDGVDCIQMGPLDLSASVGSLRDPGSEKAREVLFKAEKGVLGLKGGSYLAGFATGFDGAEDLQRRGYRMVSGAVDLALFRSAACEDVRRNKKSKRDDGESDGERGEKPKDEKYWSE</sequence>
<keyword evidence="2" id="KW-0479">Metal-binding</keyword>
<dbReference type="GO" id="GO:0046872">
    <property type="term" value="F:metal ion binding"/>
    <property type="evidence" value="ECO:0007669"/>
    <property type="project" value="UniProtKB-KW"/>
</dbReference>
<dbReference type="AlphaFoldDB" id="W1PRW8"/>
<dbReference type="SUPFAM" id="SSF51621">
    <property type="entry name" value="Phosphoenolpyruvate/pyruvate domain"/>
    <property type="match status" value="1"/>
</dbReference>
<dbReference type="eggNOG" id="ENOG502QR7H">
    <property type="taxonomic scope" value="Eukaryota"/>
</dbReference>
<name>W1PRW8_AMBTC</name>